<feature type="region of interest" description="Disordered" evidence="1">
    <location>
        <begin position="1"/>
        <end position="21"/>
    </location>
</feature>
<evidence type="ECO:0000313" key="2">
    <source>
        <dbReference type="EMBL" id="CAE1169108.1"/>
    </source>
</evidence>
<dbReference type="AlphaFoldDB" id="A0A812B0C5"/>
<dbReference type="EMBL" id="CAHIKZ030000336">
    <property type="protein sequence ID" value="CAE1169108.1"/>
    <property type="molecule type" value="Genomic_DNA"/>
</dbReference>
<evidence type="ECO:0000256" key="1">
    <source>
        <dbReference type="SAM" id="MobiDB-lite"/>
    </source>
</evidence>
<reference evidence="2" key="1">
    <citation type="submission" date="2021-01" db="EMBL/GenBank/DDBJ databases">
        <authorList>
            <person name="Li R."/>
            <person name="Bekaert M."/>
        </authorList>
    </citation>
    <scope>NUCLEOTIDE SEQUENCE</scope>
    <source>
        <strain evidence="2">Farmed</strain>
    </source>
</reference>
<protein>
    <submittedName>
        <fullName evidence="2">Uncharacterized protein</fullName>
    </submittedName>
</protein>
<sequence length="550" mass="61229">MLDSEGAPINQSGVHLRPNGSFTSQTFDSLRTSINESGVHSSEGQFSRHKRQTRRKCTLSTSSVFICPNGNFHVNNEDQKRVTLSTSLVSICPNLIFTCSLNVRLVCALYQRVCVTLSASPKARPRQTFVRTAPINESAPSVRTVLFDVKEAHSSTCLCSSVRTVISRHKRIHAPNEFAHSSANVRPLYQRVWCLSLRTQAHLSTESASICPNGTFHVANVNQKQVQFSINESGVYLPERPGSNECICPNGNTPQTSLSLASICPNGNIHATTFDRYQRVCPSEKQTLDQKRALSINESASICPNDRRCISINESGAHLSERYFHATNVRPEASALYHQRVWRLSVRTKQRTLSTSCVIRPNGNFHATNVGIRSCAPLSKSLVHIVRTVPFHATNVRLEASTSINESGVYLSRTTSAHPINESGASVRTVSNVDQKRAPPESASICPNGNIHATNTRSKCNSSTSLGVYLSEQYRKRFRSKCTLSKSASIWVRTVTPQTARQAHSINESAISVERYFRHKRWDQKHQRVCALFTQTLDCVSICRVYLSER</sequence>
<dbReference type="Proteomes" id="UP000597762">
    <property type="component" value="Unassembled WGS sequence"/>
</dbReference>
<accession>A0A812B0C5</accession>
<proteinExistence type="predicted"/>
<evidence type="ECO:0000313" key="3">
    <source>
        <dbReference type="Proteomes" id="UP000597762"/>
    </source>
</evidence>
<keyword evidence="3" id="KW-1185">Reference proteome</keyword>
<feature type="region of interest" description="Disordered" evidence="1">
    <location>
        <begin position="427"/>
        <end position="448"/>
    </location>
</feature>
<comment type="caution">
    <text evidence="2">The sequence shown here is derived from an EMBL/GenBank/DDBJ whole genome shotgun (WGS) entry which is preliminary data.</text>
</comment>
<organism evidence="2 3">
    <name type="scientific">Acanthosepion pharaonis</name>
    <name type="common">Pharaoh cuttlefish</name>
    <name type="synonym">Sepia pharaonis</name>
    <dbReference type="NCBI Taxonomy" id="158019"/>
    <lineage>
        <taxon>Eukaryota</taxon>
        <taxon>Metazoa</taxon>
        <taxon>Spiralia</taxon>
        <taxon>Lophotrochozoa</taxon>
        <taxon>Mollusca</taxon>
        <taxon>Cephalopoda</taxon>
        <taxon>Coleoidea</taxon>
        <taxon>Decapodiformes</taxon>
        <taxon>Sepiida</taxon>
        <taxon>Sepiina</taxon>
        <taxon>Sepiidae</taxon>
        <taxon>Acanthosepion</taxon>
    </lineage>
</organism>
<name>A0A812B0C5_ACAPH</name>
<gene>
    <name evidence="2" type="ORF">SPHA_10471</name>
</gene>